<reference evidence="1 2" key="1">
    <citation type="submission" date="2020-02" db="EMBL/GenBank/DDBJ databases">
        <title>Draft genome sequence of Haematococcus lacustris strain NIES-144.</title>
        <authorList>
            <person name="Morimoto D."/>
            <person name="Nakagawa S."/>
            <person name="Yoshida T."/>
            <person name="Sawayama S."/>
        </authorList>
    </citation>
    <scope>NUCLEOTIDE SEQUENCE [LARGE SCALE GENOMIC DNA]</scope>
    <source>
        <strain evidence="1 2">NIES-144</strain>
    </source>
</reference>
<feature type="non-terminal residue" evidence="1">
    <location>
        <position position="1"/>
    </location>
</feature>
<organism evidence="1 2">
    <name type="scientific">Haematococcus lacustris</name>
    <name type="common">Green alga</name>
    <name type="synonym">Haematococcus pluvialis</name>
    <dbReference type="NCBI Taxonomy" id="44745"/>
    <lineage>
        <taxon>Eukaryota</taxon>
        <taxon>Viridiplantae</taxon>
        <taxon>Chlorophyta</taxon>
        <taxon>core chlorophytes</taxon>
        <taxon>Chlorophyceae</taxon>
        <taxon>CS clade</taxon>
        <taxon>Chlamydomonadales</taxon>
        <taxon>Haematococcaceae</taxon>
        <taxon>Haematococcus</taxon>
    </lineage>
</organism>
<keyword evidence="2" id="KW-1185">Reference proteome</keyword>
<gene>
    <name evidence="1" type="ORF">HaLaN_28203</name>
</gene>
<accession>A0A6A0AA58</accession>
<dbReference type="Proteomes" id="UP000485058">
    <property type="component" value="Unassembled WGS sequence"/>
</dbReference>
<comment type="caution">
    <text evidence="1">The sequence shown here is derived from an EMBL/GenBank/DDBJ whole genome shotgun (WGS) entry which is preliminary data.</text>
</comment>
<evidence type="ECO:0000313" key="1">
    <source>
        <dbReference type="EMBL" id="GFH29526.1"/>
    </source>
</evidence>
<sequence length="18" mass="1712">AELQLQGLALAAAEGEAG</sequence>
<protein>
    <submittedName>
        <fullName evidence="1">Uncharacterized protein</fullName>
    </submittedName>
</protein>
<evidence type="ECO:0000313" key="2">
    <source>
        <dbReference type="Proteomes" id="UP000485058"/>
    </source>
</evidence>
<feature type="non-terminal residue" evidence="1">
    <location>
        <position position="18"/>
    </location>
</feature>
<proteinExistence type="predicted"/>
<name>A0A6A0AA58_HAELA</name>
<dbReference type="EMBL" id="BLLF01004397">
    <property type="protein sequence ID" value="GFH29526.1"/>
    <property type="molecule type" value="Genomic_DNA"/>
</dbReference>
<dbReference type="AlphaFoldDB" id="A0A6A0AA58"/>